<gene>
    <name evidence="1" type="ORF">METZ01_LOCUS252244</name>
</gene>
<name>A0A382IIA4_9ZZZZ</name>
<feature type="non-terminal residue" evidence="1">
    <location>
        <position position="72"/>
    </location>
</feature>
<reference evidence="1" key="1">
    <citation type="submission" date="2018-05" db="EMBL/GenBank/DDBJ databases">
        <authorList>
            <person name="Lanie J.A."/>
            <person name="Ng W.-L."/>
            <person name="Kazmierczak K.M."/>
            <person name="Andrzejewski T.M."/>
            <person name="Davidsen T.M."/>
            <person name="Wayne K.J."/>
            <person name="Tettelin H."/>
            <person name="Glass J.I."/>
            <person name="Rusch D."/>
            <person name="Podicherti R."/>
            <person name="Tsui H.-C.T."/>
            <person name="Winkler M.E."/>
        </authorList>
    </citation>
    <scope>NUCLEOTIDE SEQUENCE</scope>
</reference>
<evidence type="ECO:0000313" key="1">
    <source>
        <dbReference type="EMBL" id="SVB99390.1"/>
    </source>
</evidence>
<dbReference type="EMBL" id="UINC01067588">
    <property type="protein sequence ID" value="SVB99390.1"/>
    <property type="molecule type" value="Genomic_DNA"/>
</dbReference>
<proteinExistence type="predicted"/>
<organism evidence="1">
    <name type="scientific">marine metagenome</name>
    <dbReference type="NCBI Taxonomy" id="408172"/>
    <lineage>
        <taxon>unclassified sequences</taxon>
        <taxon>metagenomes</taxon>
        <taxon>ecological metagenomes</taxon>
    </lineage>
</organism>
<accession>A0A382IIA4</accession>
<protein>
    <submittedName>
        <fullName evidence="1">Uncharacterized protein</fullName>
    </submittedName>
</protein>
<sequence>MRIKMIATAGVMAATFANPALAQQLDFDVDTIEVGRFDYGKMWLFEYAPKAYFTDTYGFQADDAWFERARLS</sequence>
<dbReference type="AlphaFoldDB" id="A0A382IIA4"/>